<reference evidence="8" key="1">
    <citation type="submission" date="2021-01" db="EMBL/GenBank/DDBJ databases">
        <authorList>
            <person name="Li R."/>
            <person name="Bekaert M."/>
        </authorList>
    </citation>
    <scope>NUCLEOTIDE SEQUENCE</scope>
    <source>
        <strain evidence="8">Farmed</strain>
    </source>
</reference>
<comment type="similarity">
    <text evidence="7">Belongs to the NFYA/HAP2 subunit family.</text>
</comment>
<dbReference type="SMART" id="SM00521">
    <property type="entry name" value="CBF"/>
    <property type="match status" value="1"/>
</dbReference>
<evidence type="ECO:0000256" key="6">
    <source>
        <dbReference type="ARBA" id="ARBA00023242"/>
    </source>
</evidence>
<comment type="caution">
    <text evidence="8">The sequence shown here is derived from an EMBL/GenBank/DDBJ whole genome shotgun (WGS) entry which is preliminary data.</text>
</comment>
<gene>
    <name evidence="8" type="ORF">SPHA_24522</name>
</gene>
<dbReference type="PROSITE" id="PS51152">
    <property type="entry name" value="NFYA_HAP2_2"/>
    <property type="match status" value="1"/>
</dbReference>
<comment type="subunit">
    <text evidence="7">Heterotrimer.</text>
</comment>
<dbReference type="InterPro" id="IPR018362">
    <property type="entry name" value="CCAAT-binding_factor_CS"/>
</dbReference>
<evidence type="ECO:0000256" key="7">
    <source>
        <dbReference type="RuleBase" id="RU367155"/>
    </source>
</evidence>
<dbReference type="Gene3D" id="6.10.250.2430">
    <property type="match status" value="1"/>
</dbReference>
<evidence type="ECO:0000256" key="1">
    <source>
        <dbReference type="ARBA" id="ARBA00004123"/>
    </source>
</evidence>
<dbReference type="PROSITE" id="PS00686">
    <property type="entry name" value="NFYA_HAP2_1"/>
    <property type="match status" value="1"/>
</dbReference>
<dbReference type="AlphaFoldDB" id="A0A812BV01"/>
<protein>
    <recommendedName>
        <fullName evidence="7">Nuclear transcription factor Y subunit</fullName>
    </recommendedName>
</protein>
<proteinExistence type="inferred from homology"/>
<dbReference type="Proteomes" id="UP000597762">
    <property type="component" value="Unassembled WGS sequence"/>
</dbReference>
<dbReference type="GO" id="GO:0016602">
    <property type="term" value="C:CCAAT-binding factor complex"/>
    <property type="evidence" value="ECO:0007669"/>
    <property type="project" value="InterPro"/>
</dbReference>
<sequence>MIAMAEGETYTVYDSDTHQPLTVTVNAEDAHNSIQYITSDGTTVTGLAQAQAAEIVHVSESQNTVYTTLSNSTFVTTPASSQTSTINANAVPLVVQSSNGVQVQNVQVQPALVQQQQQSANVIQTQSVVQNNVSNVAGSAIPQMLFLNQVNINGQTSFVLVDANNKPVQLPQGIQVINLPPQQVGGQQLPMVNPGETGEEPLYVNAKQYHRILKRRQARAKLEALGKIPKERRKYLYESRHRHAINRQRGQGGVFISGPRKDHPGVHHSLSPANGSTHIQATETKYREIVAATRPPSSGHPRDLLSSLGT</sequence>
<dbReference type="OrthoDB" id="1097733at2759"/>
<evidence type="ECO:0000313" key="8">
    <source>
        <dbReference type="EMBL" id="CAE1244894.1"/>
    </source>
</evidence>
<dbReference type="PANTHER" id="PTHR12632">
    <property type="entry name" value="TRANSCRIPTION FACTOR NF-Y ALPHA-RELATED"/>
    <property type="match status" value="1"/>
</dbReference>
<dbReference type="GO" id="GO:0003700">
    <property type="term" value="F:DNA-binding transcription factor activity"/>
    <property type="evidence" value="ECO:0007669"/>
    <property type="project" value="UniProtKB-UniRule"/>
</dbReference>
<keyword evidence="9" id="KW-1185">Reference proteome</keyword>
<dbReference type="InterPro" id="IPR001289">
    <property type="entry name" value="NFYA"/>
</dbReference>
<dbReference type="Pfam" id="PF02045">
    <property type="entry name" value="CBFB_NFYA"/>
    <property type="match status" value="1"/>
</dbReference>
<name>A0A812BV01_ACAPH</name>
<keyword evidence="3 7" id="KW-0238">DNA-binding</keyword>
<evidence type="ECO:0000256" key="4">
    <source>
        <dbReference type="ARBA" id="ARBA00023159"/>
    </source>
</evidence>
<organism evidence="8 9">
    <name type="scientific">Acanthosepion pharaonis</name>
    <name type="common">Pharaoh cuttlefish</name>
    <name type="synonym">Sepia pharaonis</name>
    <dbReference type="NCBI Taxonomy" id="158019"/>
    <lineage>
        <taxon>Eukaryota</taxon>
        <taxon>Metazoa</taxon>
        <taxon>Spiralia</taxon>
        <taxon>Lophotrochozoa</taxon>
        <taxon>Mollusca</taxon>
        <taxon>Cephalopoda</taxon>
        <taxon>Coleoidea</taxon>
        <taxon>Decapodiformes</taxon>
        <taxon>Sepiida</taxon>
        <taxon>Sepiina</taxon>
        <taxon>Sepiidae</taxon>
        <taxon>Acanthosepion</taxon>
    </lineage>
</organism>
<keyword evidence="5 7" id="KW-0804">Transcription</keyword>
<evidence type="ECO:0000256" key="5">
    <source>
        <dbReference type="ARBA" id="ARBA00023163"/>
    </source>
</evidence>
<comment type="function">
    <text evidence="7">Component of the sequence-specific heterotrimeric transcription factor (NF-Y) which specifically recognizes a 5'-CCAAT-3' box motif found in the promoters of its target genes.</text>
</comment>
<dbReference type="PRINTS" id="PR00616">
    <property type="entry name" value="CCAATSUBUNTB"/>
</dbReference>
<evidence type="ECO:0000256" key="3">
    <source>
        <dbReference type="ARBA" id="ARBA00023125"/>
    </source>
</evidence>
<accession>A0A812BV01</accession>
<comment type="subcellular location">
    <subcellularLocation>
        <location evidence="1 7">Nucleus</location>
    </subcellularLocation>
</comment>
<keyword evidence="4" id="KW-0010">Activator</keyword>
<keyword evidence="2 7" id="KW-0805">Transcription regulation</keyword>
<dbReference type="GO" id="GO:0003677">
    <property type="term" value="F:DNA binding"/>
    <property type="evidence" value="ECO:0007669"/>
    <property type="project" value="UniProtKB-KW"/>
</dbReference>
<dbReference type="EMBL" id="CAHIKZ030000914">
    <property type="protein sequence ID" value="CAE1244894.1"/>
    <property type="molecule type" value="Genomic_DNA"/>
</dbReference>
<evidence type="ECO:0000256" key="2">
    <source>
        <dbReference type="ARBA" id="ARBA00023015"/>
    </source>
</evidence>
<keyword evidence="6 7" id="KW-0539">Nucleus</keyword>
<evidence type="ECO:0000313" key="9">
    <source>
        <dbReference type="Proteomes" id="UP000597762"/>
    </source>
</evidence>